<dbReference type="Proteomes" id="UP000637578">
    <property type="component" value="Unassembled WGS sequence"/>
</dbReference>
<evidence type="ECO:0000256" key="1">
    <source>
        <dbReference type="SAM" id="MobiDB-lite"/>
    </source>
</evidence>
<keyword evidence="3" id="KW-1185">Reference proteome</keyword>
<dbReference type="EMBL" id="BMMK01000004">
    <property type="protein sequence ID" value="GGM44538.1"/>
    <property type="molecule type" value="Genomic_DNA"/>
</dbReference>
<dbReference type="AlphaFoldDB" id="A0A8J3C6Y1"/>
<protein>
    <submittedName>
        <fullName evidence="2">Uncharacterized protein</fullName>
    </submittedName>
</protein>
<feature type="region of interest" description="Disordered" evidence="1">
    <location>
        <begin position="1"/>
        <end position="56"/>
    </location>
</feature>
<reference evidence="2" key="1">
    <citation type="journal article" date="2014" name="Int. J. Syst. Evol. Microbiol.">
        <title>Complete genome sequence of Corynebacterium casei LMG S-19264T (=DSM 44701T), isolated from a smear-ripened cheese.</title>
        <authorList>
            <consortium name="US DOE Joint Genome Institute (JGI-PGF)"/>
            <person name="Walter F."/>
            <person name="Albersmeier A."/>
            <person name="Kalinowski J."/>
            <person name="Ruckert C."/>
        </authorList>
    </citation>
    <scope>NUCLEOTIDE SEQUENCE</scope>
    <source>
        <strain evidence="2">CGMCC 4.5737</strain>
    </source>
</reference>
<reference evidence="2" key="2">
    <citation type="submission" date="2020-09" db="EMBL/GenBank/DDBJ databases">
        <authorList>
            <person name="Sun Q."/>
            <person name="Zhou Y."/>
        </authorList>
    </citation>
    <scope>NUCLEOTIDE SEQUENCE</scope>
    <source>
        <strain evidence="2">CGMCC 4.5737</strain>
    </source>
</reference>
<sequence>MSHAPGGEQAADRVHEQGLPVHRDQGLGCRGTEPFTTAGGGDECDDAHSGDPFRHS</sequence>
<feature type="compositionally biased region" description="Basic and acidic residues" evidence="1">
    <location>
        <begin position="46"/>
        <end position="56"/>
    </location>
</feature>
<gene>
    <name evidence="2" type="ORF">GCM10012275_14440</name>
</gene>
<name>A0A8J3C6Y1_9PSEU</name>
<feature type="compositionally biased region" description="Basic and acidic residues" evidence="1">
    <location>
        <begin position="10"/>
        <end position="25"/>
    </location>
</feature>
<organism evidence="2 3">
    <name type="scientific">Longimycelium tulufanense</name>
    <dbReference type="NCBI Taxonomy" id="907463"/>
    <lineage>
        <taxon>Bacteria</taxon>
        <taxon>Bacillati</taxon>
        <taxon>Actinomycetota</taxon>
        <taxon>Actinomycetes</taxon>
        <taxon>Pseudonocardiales</taxon>
        <taxon>Pseudonocardiaceae</taxon>
        <taxon>Longimycelium</taxon>
    </lineage>
</organism>
<evidence type="ECO:0000313" key="2">
    <source>
        <dbReference type="EMBL" id="GGM44538.1"/>
    </source>
</evidence>
<proteinExistence type="predicted"/>
<evidence type="ECO:0000313" key="3">
    <source>
        <dbReference type="Proteomes" id="UP000637578"/>
    </source>
</evidence>
<accession>A0A8J3C6Y1</accession>
<comment type="caution">
    <text evidence="2">The sequence shown here is derived from an EMBL/GenBank/DDBJ whole genome shotgun (WGS) entry which is preliminary data.</text>
</comment>